<sequence>MQRRELLRSAAGLASVAAVGSTAGCLDSVPFVGSPSGALDAIPEDADALMYANIDVIREDEGVETLTNTYLDRRSESDYYEGPEDFDEVLEEFEDESDIDPTKLHEVTAFSEFGGADYETFAEYGAAIVNADLTAENIKDSIENADNIDFEEAEHSGSVVYEPEEEGGPWVGALPSDEIVVGTEDAVHDTIDVKNGDADAIEGELKDAYTSTRDAPFRFATNMPDPDDSSVPEESGTGEDSIDFSPIEDVDTVSGSVYRDGDTRGLEVTMNAEDEDAAEDVEEMLKEVKDELDSEIEDGDAEEILEDITIERNGSSVTSSLERTISELEELIEDA</sequence>
<proteinExistence type="predicted"/>
<dbReference type="AlphaFoldDB" id="A0A8J7YFK6"/>
<dbReference type="Proteomes" id="UP000783863">
    <property type="component" value="Unassembled WGS sequence"/>
</dbReference>
<reference evidence="2" key="1">
    <citation type="submission" date="2021-06" db="EMBL/GenBank/DDBJ databases">
        <title>Halomicroarcula sp. F24A a new haloarchaeum isolated from saline soil.</title>
        <authorList>
            <person name="Duran-Viseras A."/>
            <person name="Sanchez-Porro C."/>
            <person name="Ventosa A."/>
        </authorList>
    </citation>
    <scope>NUCLEOTIDE SEQUENCE</scope>
    <source>
        <strain evidence="2">F24A</strain>
    </source>
</reference>
<organism evidence="2 3">
    <name type="scientific">Haloarcula salinisoli</name>
    <dbReference type="NCBI Taxonomy" id="2487746"/>
    <lineage>
        <taxon>Archaea</taxon>
        <taxon>Methanobacteriati</taxon>
        <taxon>Methanobacteriota</taxon>
        <taxon>Stenosarchaea group</taxon>
        <taxon>Halobacteria</taxon>
        <taxon>Halobacteriales</taxon>
        <taxon>Haloarculaceae</taxon>
        <taxon>Haloarcula</taxon>
    </lineage>
</organism>
<feature type="compositionally biased region" description="Acidic residues" evidence="1">
    <location>
        <begin position="225"/>
        <end position="251"/>
    </location>
</feature>
<name>A0A8J7YFK6_9EURY</name>
<protein>
    <submittedName>
        <fullName evidence="2">Uncharacterized protein</fullName>
    </submittedName>
</protein>
<feature type="region of interest" description="Disordered" evidence="1">
    <location>
        <begin position="219"/>
        <end position="277"/>
    </location>
</feature>
<dbReference type="EMBL" id="RKLQ01000002">
    <property type="protein sequence ID" value="MBX0304577.1"/>
    <property type="molecule type" value="Genomic_DNA"/>
</dbReference>
<comment type="caution">
    <text evidence="2">The sequence shown here is derived from an EMBL/GenBank/DDBJ whole genome shotgun (WGS) entry which is preliminary data.</text>
</comment>
<gene>
    <name evidence="2" type="ORF">EGD98_12955</name>
</gene>
<dbReference type="RefSeq" id="WP_220588789.1">
    <property type="nucleotide sequence ID" value="NZ_RKLQ01000002.1"/>
</dbReference>
<evidence type="ECO:0000313" key="2">
    <source>
        <dbReference type="EMBL" id="MBX0304577.1"/>
    </source>
</evidence>
<evidence type="ECO:0000256" key="1">
    <source>
        <dbReference type="SAM" id="MobiDB-lite"/>
    </source>
</evidence>
<dbReference type="PROSITE" id="PS51257">
    <property type="entry name" value="PROKAR_LIPOPROTEIN"/>
    <property type="match status" value="1"/>
</dbReference>
<keyword evidence="3" id="KW-1185">Reference proteome</keyword>
<evidence type="ECO:0000313" key="3">
    <source>
        <dbReference type="Proteomes" id="UP000783863"/>
    </source>
</evidence>
<accession>A0A8J7YFK6</accession>